<keyword evidence="2" id="KW-1185">Reference proteome</keyword>
<dbReference type="Proteomes" id="UP001153387">
    <property type="component" value="Unassembled WGS sequence"/>
</dbReference>
<evidence type="ECO:0000313" key="2">
    <source>
        <dbReference type="Proteomes" id="UP001153387"/>
    </source>
</evidence>
<gene>
    <name evidence="1" type="ORF">OMP38_03155</name>
</gene>
<organism evidence="1 2">
    <name type="scientific">Cohnella ginsengisoli</name>
    <dbReference type="NCBI Taxonomy" id="425004"/>
    <lineage>
        <taxon>Bacteria</taxon>
        <taxon>Bacillati</taxon>
        <taxon>Bacillota</taxon>
        <taxon>Bacilli</taxon>
        <taxon>Bacillales</taxon>
        <taxon>Paenibacillaceae</taxon>
        <taxon>Cohnella</taxon>
    </lineage>
</organism>
<dbReference type="RefSeq" id="WP_277563847.1">
    <property type="nucleotide sequence ID" value="NZ_JAPDHZ010000002.1"/>
</dbReference>
<reference evidence="1 2" key="1">
    <citation type="submission" date="2022-10" db="EMBL/GenBank/DDBJ databases">
        <title>Comparative genomic analysis of Cohnella hashimotonis sp. nov., isolated from the International Space Station.</title>
        <authorList>
            <person name="Simpson A."/>
            <person name="Venkateswaran K."/>
        </authorList>
    </citation>
    <scope>NUCLEOTIDE SEQUENCE [LARGE SCALE GENOMIC DNA]</scope>
    <source>
        <strain evidence="1 2">DSM 18997</strain>
    </source>
</reference>
<name>A0A9X4KDT4_9BACL</name>
<dbReference type="AlphaFoldDB" id="A0A9X4KDT4"/>
<proteinExistence type="predicted"/>
<accession>A0A9X4KDT4</accession>
<sequence length="203" mass="24173">MRDAKTRYFPKAYDFHRSSESEWWVVLSQEKYRFAKFSFWTEKEFIHCGYYVEKGYGSGEGNSSLHEQMMDKSWDWHEFSASMINGEIDSLLKQFSFPIHIILTDGGLGGNLNRIEFALENGKLKFQNTSHQIDTSFEDLKNCSSFIDIAMVLQNEKWQEYWINFYIHTPFLPDESGWDADDISRNFLMHFEKWINKPKKKIK</sequence>
<protein>
    <submittedName>
        <fullName evidence="1">Uncharacterized protein</fullName>
    </submittedName>
</protein>
<evidence type="ECO:0000313" key="1">
    <source>
        <dbReference type="EMBL" id="MDG0789961.1"/>
    </source>
</evidence>
<comment type="caution">
    <text evidence="1">The sequence shown here is derived from an EMBL/GenBank/DDBJ whole genome shotgun (WGS) entry which is preliminary data.</text>
</comment>
<dbReference type="EMBL" id="JAPDHZ010000002">
    <property type="protein sequence ID" value="MDG0789961.1"/>
    <property type="molecule type" value="Genomic_DNA"/>
</dbReference>